<name>A0A820PHQ3_9BILA</name>
<comment type="caution">
    <text evidence="1">The sequence shown here is derived from an EMBL/GenBank/DDBJ whole genome shotgun (WGS) entry which is preliminary data.</text>
</comment>
<evidence type="ECO:0000313" key="2">
    <source>
        <dbReference type="Proteomes" id="UP000663874"/>
    </source>
</evidence>
<proteinExistence type="predicted"/>
<gene>
    <name evidence="1" type="ORF">FNK824_LOCUS44033</name>
</gene>
<dbReference type="InterPro" id="IPR028082">
    <property type="entry name" value="Peripla_BP_I"/>
</dbReference>
<sequence length="101" mass="11232">MIEFDITTFTIQSDLKTPLINSSTRIVILWADSIYTSLILQYALDYNVLGPKFIWILSSNAPLNSFNQSFYQNLSGILTIEPTVGAIVNAPINTTLLNAAY</sequence>
<dbReference type="SUPFAM" id="SSF53822">
    <property type="entry name" value="Periplasmic binding protein-like I"/>
    <property type="match status" value="1"/>
</dbReference>
<dbReference type="AlphaFoldDB" id="A0A820PHQ3"/>
<dbReference type="Proteomes" id="UP000663874">
    <property type="component" value="Unassembled WGS sequence"/>
</dbReference>
<dbReference type="EMBL" id="CAJOBE010066685">
    <property type="protein sequence ID" value="CAF4403526.1"/>
    <property type="molecule type" value="Genomic_DNA"/>
</dbReference>
<reference evidence="1" key="1">
    <citation type="submission" date="2021-02" db="EMBL/GenBank/DDBJ databases">
        <authorList>
            <person name="Nowell W R."/>
        </authorList>
    </citation>
    <scope>NUCLEOTIDE SEQUENCE</scope>
</reference>
<feature type="non-terminal residue" evidence="1">
    <location>
        <position position="101"/>
    </location>
</feature>
<evidence type="ECO:0000313" key="1">
    <source>
        <dbReference type="EMBL" id="CAF4403526.1"/>
    </source>
</evidence>
<accession>A0A820PHQ3</accession>
<organism evidence="1 2">
    <name type="scientific">Rotaria sordida</name>
    <dbReference type="NCBI Taxonomy" id="392033"/>
    <lineage>
        <taxon>Eukaryota</taxon>
        <taxon>Metazoa</taxon>
        <taxon>Spiralia</taxon>
        <taxon>Gnathifera</taxon>
        <taxon>Rotifera</taxon>
        <taxon>Eurotatoria</taxon>
        <taxon>Bdelloidea</taxon>
        <taxon>Philodinida</taxon>
        <taxon>Philodinidae</taxon>
        <taxon>Rotaria</taxon>
    </lineage>
</organism>
<protein>
    <submittedName>
        <fullName evidence="1">Uncharacterized protein</fullName>
    </submittedName>
</protein>
<dbReference type="Gene3D" id="3.40.50.2300">
    <property type="match status" value="1"/>
</dbReference>